<dbReference type="PANTHER" id="PTHR14699">
    <property type="entry name" value="STI2 PROTEIN-RELATED"/>
    <property type="match status" value="1"/>
</dbReference>
<evidence type="ECO:0000259" key="5">
    <source>
        <dbReference type="Pfam" id="PF25060"/>
    </source>
</evidence>
<evidence type="ECO:0000259" key="7">
    <source>
        <dbReference type="Pfam" id="PF25063"/>
    </source>
</evidence>
<dbReference type="InterPro" id="IPR056834">
    <property type="entry name" value="ARM_TT21_C"/>
</dbReference>
<comment type="similarity">
    <text evidence="1">Belongs to the TTC21 family.</text>
</comment>
<dbReference type="Pfam" id="PF25062">
    <property type="entry name" value="ARM_TT21_N"/>
    <property type="match status" value="1"/>
</dbReference>
<dbReference type="InterPro" id="IPR056835">
    <property type="entry name" value="ARM_TT21_5th"/>
</dbReference>
<dbReference type="SUPFAM" id="SSF48452">
    <property type="entry name" value="TPR-like"/>
    <property type="match status" value="6"/>
</dbReference>
<dbReference type="Pfam" id="PF25068">
    <property type="entry name" value="ARM_TT21_4th"/>
    <property type="match status" value="1"/>
</dbReference>
<dbReference type="InterPro" id="IPR056833">
    <property type="entry name" value="ARM_TT21_N"/>
</dbReference>
<sequence>MDSNDFKSLVLYYGRLRFYNSMQKTSLDGLAKFPMQSEFRLFNGIALALGNHMQECIRELNPLKNDPELGFSATMTLIYAHKHCRLMDTDAIDALEQRVEHGGNNLSSGSCYYTAVFLYLVGELEGALDYIGRSMKIDGNSDAALVLKAWCELSSSAHQTGNGKWQSTLEGCIARSNGKNIDASLALVRFFQQRRQFDAALSVINKLSMRFPDISIPLIEKMETQLTALDWDNALDTANRVVNMEPFNVAALRTRGMLNIVRESNFKAAAATLQQLLVSVERIEPSNLTLVVEICQLFSRICSRNKELLKLTLRCIEKVNELNPGNVSILTEMGYQKLLIDDVPDAELAFRSACNVDSTNFDALCGLTLCKLKYRGDLESRQQIQQQLSYLMKLTDYKPEPLVMYMSALLADSKEQEASTVQLLVEAAEIHFKKFNALPYGVEYVCSMNPDFMLDICGELIRHTPAPIKEVYYDLDLGPESLHITLKHSLNILDIVLHICPGHQGALFLQAKLEFLSGEHSKAISRLQHILNLFGDTFTEAHLLLAQVLVEKKQYFQALEYLELALAQNFTVRERPMYHLLKGIILKHQQKLSEAHQSFQLALKLVGGMSTVGQRHDYIAPTDNNTITSSDKMTIYIELIYVLREMGDVQGIFESERVLQSAIEEFNGTTEMGRLVIAHSQLMLEKCNVTEAINLLSTIKPDQSYYIQAKTHLANIYLKYQKNRNAFSQCFKELVEARPEPRSYLMLGEAYLSIQESDMAIEAYRKACSICPTNALLARKLGRSYVKTHQYTKALKYYHEAIQNPGYSVLKLDLAELFLQLKQFQNAANILSDSDKQNANEDSLEELQLQTKQLLLLARIHEKSGNIPESLKTLQRARDNQYRVHKLCTIGHVENLYEQSKILSKICILIAQQSIKIKNSELAIYHFKECVKYTPNDLEILVSLAHLQMESKEMDLCRNTCQQILQIDGNNETASVLMADLSFRKMEFKNAAYHFSQLLLSQPCNWTALARLIEVMRRSGTLSESLPFLERAEQASLQSKNSTGYAYCKGLFDWYNGNLNSALRYFNQSRRDHIWGQQAKVNMIEICINPDGEIPNANDLLDAGDSGEFSESRLIALRTAERLLKEMRPRAGDVYENTLNRRIYWNFLQMASKQKVQVQLALKDLTELMQKEGNPLMVTVVYAIALALVQLKQMQRAKNQLKRIARLSWNYEEAEYLERSWLLLADIYIHANKFDVAETFVERVLEYNKSSTKAYELGGYISEKLQSYGDAAKQYQKAWDSCGHSKPHIGYKLALNNMKKKQYADAVNICQQVLKLHPDYNIIRKDILEKCRNNLRN</sequence>
<dbReference type="PROSITE" id="PS50005">
    <property type="entry name" value="TPR"/>
    <property type="match status" value="2"/>
</dbReference>
<dbReference type="PANTHER" id="PTHR14699:SF0">
    <property type="entry name" value="TETRATRICOPEPTIDE REPEAT PROTEIN 21 HOMOLOG"/>
    <property type="match status" value="1"/>
</dbReference>
<evidence type="ECO:0000256" key="4">
    <source>
        <dbReference type="PROSITE-ProRule" id="PRU00339"/>
    </source>
</evidence>
<dbReference type="SMART" id="SM00028">
    <property type="entry name" value="TPR"/>
    <property type="match status" value="11"/>
</dbReference>
<dbReference type="Pfam" id="PF13181">
    <property type="entry name" value="TPR_8"/>
    <property type="match status" value="1"/>
</dbReference>
<evidence type="ECO:0000256" key="3">
    <source>
        <dbReference type="ARBA" id="ARBA00022803"/>
    </source>
</evidence>
<evidence type="ECO:0000313" key="10">
    <source>
        <dbReference type="EMBL" id="KRG00706.1"/>
    </source>
</evidence>
<dbReference type="InterPro" id="IPR056832">
    <property type="entry name" value="ARM_TT21_2nd"/>
</dbReference>
<dbReference type="InterPro" id="IPR011990">
    <property type="entry name" value="TPR-like_helical_dom_sf"/>
</dbReference>
<evidence type="ECO:0000259" key="9">
    <source>
        <dbReference type="Pfam" id="PF25068"/>
    </source>
</evidence>
<dbReference type="InterPro" id="IPR056836">
    <property type="entry name" value="ARM_TT21_4th"/>
</dbReference>
<dbReference type="FunFam" id="1.25.40.10:FF:000219">
    <property type="entry name" value="Tetratricopeptide repeat domain 21B"/>
    <property type="match status" value="1"/>
</dbReference>
<reference evidence="10 11" key="1">
    <citation type="journal article" date="2007" name="Nature">
        <title>Evolution of genes and genomes on the Drosophila phylogeny.</title>
        <authorList>
            <consortium name="Drosophila 12 Genomes Consortium"/>
            <person name="Clark A.G."/>
            <person name="Eisen M.B."/>
            <person name="Smith D.R."/>
            <person name="Bergman C.M."/>
            <person name="Oliver B."/>
            <person name="Markow T.A."/>
            <person name="Kaufman T.C."/>
            <person name="Kellis M."/>
            <person name="Gelbart W."/>
            <person name="Iyer V.N."/>
            <person name="Pollard D.A."/>
            <person name="Sackton T.B."/>
            <person name="Larracuente A.M."/>
            <person name="Singh N.D."/>
            <person name="Abad J.P."/>
            <person name="Abt D.N."/>
            <person name="Adryan B."/>
            <person name="Aguade M."/>
            <person name="Akashi H."/>
            <person name="Anderson W.W."/>
            <person name="Aquadro C.F."/>
            <person name="Ardell D.H."/>
            <person name="Arguello R."/>
            <person name="Artieri C.G."/>
            <person name="Barbash D.A."/>
            <person name="Barker D."/>
            <person name="Barsanti P."/>
            <person name="Batterham P."/>
            <person name="Batzoglou S."/>
            <person name="Begun D."/>
            <person name="Bhutkar A."/>
            <person name="Blanco E."/>
            <person name="Bosak S.A."/>
            <person name="Bradley R.K."/>
            <person name="Brand A.D."/>
            <person name="Brent M.R."/>
            <person name="Brooks A.N."/>
            <person name="Brown R.H."/>
            <person name="Butlin R.K."/>
            <person name="Caggese C."/>
            <person name="Calvi B.R."/>
            <person name="Bernardo de Carvalho A."/>
            <person name="Caspi A."/>
            <person name="Castrezana S."/>
            <person name="Celniker S.E."/>
            <person name="Chang J.L."/>
            <person name="Chapple C."/>
            <person name="Chatterji S."/>
            <person name="Chinwalla A."/>
            <person name="Civetta A."/>
            <person name="Clifton S.W."/>
            <person name="Comeron J.M."/>
            <person name="Costello J.C."/>
            <person name="Coyne J.A."/>
            <person name="Daub J."/>
            <person name="David R.G."/>
            <person name="Delcher A.L."/>
            <person name="Delehaunty K."/>
            <person name="Do C.B."/>
            <person name="Ebling H."/>
            <person name="Edwards K."/>
            <person name="Eickbush T."/>
            <person name="Evans J.D."/>
            <person name="Filipski A."/>
            <person name="Findeiss S."/>
            <person name="Freyhult E."/>
            <person name="Fulton L."/>
            <person name="Fulton R."/>
            <person name="Garcia A.C."/>
            <person name="Gardiner A."/>
            <person name="Garfield D.A."/>
            <person name="Garvin B.E."/>
            <person name="Gibson G."/>
            <person name="Gilbert D."/>
            <person name="Gnerre S."/>
            <person name="Godfrey J."/>
            <person name="Good R."/>
            <person name="Gotea V."/>
            <person name="Gravely B."/>
            <person name="Greenberg A.J."/>
            <person name="Griffiths-Jones S."/>
            <person name="Gross S."/>
            <person name="Guigo R."/>
            <person name="Gustafson E.A."/>
            <person name="Haerty W."/>
            <person name="Hahn M.W."/>
            <person name="Halligan D.L."/>
            <person name="Halpern A.L."/>
            <person name="Halter G.M."/>
            <person name="Han M.V."/>
            <person name="Heger A."/>
            <person name="Hillier L."/>
            <person name="Hinrichs A.S."/>
            <person name="Holmes I."/>
            <person name="Hoskins R.A."/>
            <person name="Hubisz M.J."/>
            <person name="Hultmark D."/>
            <person name="Huntley M.A."/>
            <person name="Jaffe D.B."/>
            <person name="Jagadeeshan S."/>
            <person name="Jeck W.R."/>
            <person name="Johnson J."/>
            <person name="Jones C.D."/>
            <person name="Jordan W.C."/>
            <person name="Karpen G.H."/>
            <person name="Kataoka E."/>
            <person name="Keightley P.D."/>
            <person name="Kheradpour P."/>
            <person name="Kirkness E.F."/>
            <person name="Koerich L.B."/>
            <person name="Kristiansen K."/>
            <person name="Kudrna D."/>
            <person name="Kulathinal R.J."/>
            <person name="Kumar S."/>
            <person name="Kwok R."/>
            <person name="Lander E."/>
            <person name="Langley C.H."/>
            <person name="Lapoint R."/>
            <person name="Lazzaro B.P."/>
            <person name="Lee S.J."/>
            <person name="Levesque L."/>
            <person name="Li R."/>
            <person name="Lin C.F."/>
            <person name="Lin M.F."/>
            <person name="Lindblad-Toh K."/>
            <person name="Llopart A."/>
            <person name="Long M."/>
            <person name="Low L."/>
            <person name="Lozovsky E."/>
            <person name="Lu J."/>
            <person name="Luo M."/>
            <person name="Machado C.A."/>
            <person name="Makalowski W."/>
            <person name="Marzo M."/>
            <person name="Matsuda M."/>
            <person name="Matzkin L."/>
            <person name="McAllister B."/>
            <person name="McBride C.S."/>
            <person name="McKernan B."/>
            <person name="McKernan K."/>
            <person name="Mendez-Lago M."/>
            <person name="Minx P."/>
            <person name="Mollenhauer M.U."/>
            <person name="Montooth K."/>
            <person name="Mount S.M."/>
            <person name="Mu X."/>
            <person name="Myers E."/>
            <person name="Negre B."/>
            <person name="Newfeld S."/>
            <person name="Nielsen R."/>
            <person name="Noor M.A."/>
            <person name="O'Grady P."/>
            <person name="Pachter L."/>
            <person name="Papaceit M."/>
            <person name="Parisi M.J."/>
            <person name="Parisi M."/>
            <person name="Parts L."/>
            <person name="Pedersen J.S."/>
            <person name="Pesole G."/>
            <person name="Phillippy A.M."/>
            <person name="Ponting C.P."/>
            <person name="Pop M."/>
            <person name="Porcelli D."/>
            <person name="Powell J.R."/>
            <person name="Prohaska S."/>
            <person name="Pruitt K."/>
            <person name="Puig M."/>
            <person name="Quesneville H."/>
            <person name="Ram K.R."/>
            <person name="Rand D."/>
            <person name="Rasmussen M.D."/>
            <person name="Reed L.K."/>
            <person name="Reenan R."/>
            <person name="Reily A."/>
            <person name="Remington K.A."/>
            <person name="Rieger T.T."/>
            <person name="Ritchie M.G."/>
            <person name="Robin C."/>
            <person name="Rogers Y.H."/>
            <person name="Rohde C."/>
            <person name="Rozas J."/>
            <person name="Rubenfield M.J."/>
            <person name="Ruiz A."/>
            <person name="Russo S."/>
            <person name="Salzberg S.L."/>
            <person name="Sanchez-Gracia A."/>
            <person name="Saranga D.J."/>
            <person name="Sato H."/>
            <person name="Schaeffer S.W."/>
            <person name="Schatz M.C."/>
            <person name="Schlenke T."/>
            <person name="Schwartz R."/>
            <person name="Segarra C."/>
            <person name="Singh R.S."/>
            <person name="Sirot L."/>
            <person name="Sirota M."/>
            <person name="Sisneros N.B."/>
            <person name="Smith C.D."/>
            <person name="Smith T.F."/>
            <person name="Spieth J."/>
            <person name="Stage D.E."/>
            <person name="Stark A."/>
            <person name="Stephan W."/>
            <person name="Strausberg R.L."/>
            <person name="Strempel S."/>
            <person name="Sturgill D."/>
            <person name="Sutton G."/>
            <person name="Sutton G.G."/>
            <person name="Tao W."/>
            <person name="Teichmann S."/>
            <person name="Tobari Y.N."/>
            <person name="Tomimura Y."/>
            <person name="Tsolas J.M."/>
            <person name="Valente V.L."/>
            <person name="Venter E."/>
            <person name="Venter J.C."/>
            <person name="Vicario S."/>
            <person name="Vieira F.G."/>
            <person name="Vilella A.J."/>
            <person name="Villasante A."/>
            <person name="Walenz B."/>
            <person name="Wang J."/>
            <person name="Wasserman M."/>
            <person name="Watts T."/>
            <person name="Wilson D."/>
            <person name="Wilson R.K."/>
            <person name="Wing R.A."/>
            <person name="Wolfner M.F."/>
            <person name="Wong A."/>
            <person name="Wong G.K."/>
            <person name="Wu C.I."/>
            <person name="Wu G."/>
            <person name="Yamamoto D."/>
            <person name="Yang H.P."/>
            <person name="Yang S.P."/>
            <person name="Yorke J.A."/>
            <person name="Yoshida K."/>
            <person name="Zdobnov E."/>
            <person name="Zhang P."/>
            <person name="Zhang Y."/>
            <person name="Zimin A.V."/>
            <person name="Baldwin J."/>
            <person name="Abdouelleil A."/>
            <person name="Abdulkadir J."/>
            <person name="Abebe A."/>
            <person name="Abera B."/>
            <person name="Abreu J."/>
            <person name="Acer S.C."/>
            <person name="Aftuck L."/>
            <person name="Alexander A."/>
            <person name="An P."/>
            <person name="Anderson E."/>
            <person name="Anderson S."/>
            <person name="Arachi H."/>
            <person name="Azer M."/>
            <person name="Bachantsang P."/>
            <person name="Barry A."/>
            <person name="Bayul T."/>
            <person name="Berlin A."/>
            <person name="Bessette D."/>
            <person name="Bloom T."/>
            <person name="Blye J."/>
            <person name="Boguslavskiy L."/>
            <person name="Bonnet C."/>
            <person name="Boukhgalter B."/>
            <person name="Bourzgui I."/>
            <person name="Brown A."/>
            <person name="Cahill P."/>
            <person name="Channer S."/>
            <person name="Cheshatsang Y."/>
            <person name="Chuda L."/>
            <person name="Citroen M."/>
            <person name="Collymore A."/>
            <person name="Cooke P."/>
            <person name="Costello M."/>
            <person name="D'Aco K."/>
            <person name="Daza R."/>
            <person name="De Haan G."/>
            <person name="DeGray S."/>
            <person name="DeMaso C."/>
            <person name="Dhargay N."/>
            <person name="Dooley K."/>
            <person name="Dooley E."/>
            <person name="Doricent M."/>
            <person name="Dorje P."/>
            <person name="Dorjee K."/>
            <person name="Dupes A."/>
            <person name="Elong R."/>
            <person name="Falk J."/>
            <person name="Farina A."/>
            <person name="Faro S."/>
            <person name="Ferguson D."/>
            <person name="Fisher S."/>
            <person name="Foley C.D."/>
            <person name="Franke A."/>
            <person name="Friedrich D."/>
            <person name="Gadbois L."/>
            <person name="Gearin G."/>
            <person name="Gearin C.R."/>
            <person name="Giannoukos G."/>
            <person name="Goode T."/>
            <person name="Graham J."/>
            <person name="Grandbois E."/>
            <person name="Grewal S."/>
            <person name="Gyaltsen K."/>
            <person name="Hafez N."/>
            <person name="Hagos B."/>
            <person name="Hall J."/>
            <person name="Henson C."/>
            <person name="Hollinger A."/>
            <person name="Honan T."/>
            <person name="Huard M.D."/>
            <person name="Hughes L."/>
            <person name="Hurhula B."/>
            <person name="Husby M.E."/>
            <person name="Kamat A."/>
            <person name="Kanga B."/>
            <person name="Kashin S."/>
            <person name="Khazanovich D."/>
            <person name="Kisner P."/>
            <person name="Lance K."/>
            <person name="Lara M."/>
            <person name="Lee W."/>
            <person name="Lennon N."/>
            <person name="Letendre F."/>
            <person name="LeVine R."/>
            <person name="Lipovsky A."/>
            <person name="Liu X."/>
            <person name="Liu J."/>
            <person name="Liu S."/>
            <person name="Lokyitsang T."/>
            <person name="Lokyitsang Y."/>
            <person name="Lubonja R."/>
            <person name="Lui A."/>
            <person name="MacDonald P."/>
            <person name="Magnisalis V."/>
            <person name="Maru K."/>
            <person name="Matthews C."/>
            <person name="McCusker W."/>
            <person name="McDonough S."/>
            <person name="Mehta T."/>
            <person name="Meldrim J."/>
            <person name="Meneus L."/>
            <person name="Mihai O."/>
            <person name="Mihalev A."/>
            <person name="Mihova T."/>
            <person name="Mittelman R."/>
            <person name="Mlenga V."/>
            <person name="Montmayeur A."/>
            <person name="Mulrain L."/>
            <person name="Navidi A."/>
            <person name="Naylor J."/>
            <person name="Negash T."/>
            <person name="Nguyen T."/>
            <person name="Nguyen N."/>
            <person name="Nicol R."/>
            <person name="Norbu C."/>
            <person name="Norbu N."/>
            <person name="Novod N."/>
            <person name="O'Neill B."/>
            <person name="Osman S."/>
            <person name="Markiewicz E."/>
            <person name="Oyono O.L."/>
            <person name="Patti C."/>
            <person name="Phunkhang P."/>
            <person name="Pierre F."/>
            <person name="Priest M."/>
            <person name="Raghuraman S."/>
            <person name="Rege F."/>
            <person name="Reyes R."/>
            <person name="Rise C."/>
            <person name="Rogov P."/>
            <person name="Ross K."/>
            <person name="Ryan E."/>
            <person name="Settipalli S."/>
            <person name="Shea T."/>
            <person name="Sherpa N."/>
            <person name="Shi L."/>
            <person name="Shih D."/>
            <person name="Sparrow T."/>
            <person name="Spaulding J."/>
            <person name="Stalker J."/>
            <person name="Stange-Thomann N."/>
            <person name="Stavropoulos S."/>
            <person name="Stone C."/>
            <person name="Strader C."/>
            <person name="Tesfaye S."/>
            <person name="Thomson T."/>
            <person name="Thoulutsang Y."/>
            <person name="Thoulutsang D."/>
            <person name="Topham K."/>
            <person name="Topping I."/>
            <person name="Tsamla T."/>
            <person name="Vassiliev H."/>
            <person name="Vo A."/>
            <person name="Wangchuk T."/>
            <person name="Wangdi T."/>
            <person name="Weiand M."/>
            <person name="Wilkinson J."/>
            <person name="Wilson A."/>
            <person name="Yadav S."/>
            <person name="Young G."/>
            <person name="Yu Q."/>
            <person name="Zembek L."/>
            <person name="Zhong D."/>
            <person name="Zimmer A."/>
            <person name="Zwirko Z."/>
            <person name="Jaffe D.B."/>
            <person name="Alvarez P."/>
            <person name="Brockman W."/>
            <person name="Butler J."/>
            <person name="Chin C."/>
            <person name="Gnerre S."/>
            <person name="Grabherr M."/>
            <person name="Kleber M."/>
            <person name="Mauceli E."/>
            <person name="MacCallum I."/>
        </authorList>
    </citation>
    <scope>NUCLEOTIDE SEQUENCE [LARGE SCALE GENOMIC DNA]</scope>
    <source>
        <strain evidence="11">Tucson 15081-1352.22</strain>
    </source>
</reference>
<evidence type="ECO:0000313" key="11">
    <source>
        <dbReference type="Proteomes" id="UP000009192"/>
    </source>
</evidence>
<keyword evidence="3 4" id="KW-0802">TPR repeat</keyword>
<feature type="domain" description="Tetratricopeptide repeat protein 21A/21B second ARM" evidence="5">
    <location>
        <begin position="272"/>
        <end position="552"/>
    </location>
</feature>
<evidence type="ECO:0000259" key="8">
    <source>
        <dbReference type="Pfam" id="PF25064"/>
    </source>
</evidence>
<evidence type="ECO:0000256" key="1">
    <source>
        <dbReference type="ARBA" id="ARBA00010935"/>
    </source>
</evidence>
<dbReference type="OrthoDB" id="10259630at2759"/>
<name>A0A0Q9X6X6_DROMO</name>
<dbReference type="GO" id="GO:0061512">
    <property type="term" value="P:protein localization to cilium"/>
    <property type="evidence" value="ECO:0007669"/>
    <property type="project" value="TreeGrafter"/>
</dbReference>
<dbReference type="GO" id="GO:0030991">
    <property type="term" value="C:intraciliary transport particle A"/>
    <property type="evidence" value="ECO:0007669"/>
    <property type="project" value="TreeGrafter"/>
</dbReference>
<evidence type="ECO:0000259" key="6">
    <source>
        <dbReference type="Pfam" id="PF25062"/>
    </source>
</evidence>
<proteinExistence type="inferred from homology"/>
<feature type="domain" description="Tetratricopeptide repeat protein 21A/21B fifth ARM repeats" evidence="8">
    <location>
        <begin position="972"/>
        <end position="1088"/>
    </location>
</feature>
<dbReference type="Proteomes" id="UP000009192">
    <property type="component" value="Unassembled WGS sequence"/>
</dbReference>
<protein>
    <submittedName>
        <fullName evidence="10">Uncharacterized protein, isoform A</fullName>
    </submittedName>
</protein>
<keyword evidence="2" id="KW-0677">Repeat</keyword>
<dbReference type="Pfam" id="PF25064">
    <property type="entry name" value="ARM_TT21_5th"/>
    <property type="match status" value="1"/>
</dbReference>
<feature type="repeat" description="TPR" evidence="4">
    <location>
        <begin position="741"/>
        <end position="774"/>
    </location>
</feature>
<evidence type="ECO:0000256" key="2">
    <source>
        <dbReference type="ARBA" id="ARBA00022737"/>
    </source>
</evidence>
<feature type="domain" description="Tetratricopeptide repeat protein 21A/21B fourth ARM" evidence="9">
    <location>
        <begin position="777"/>
        <end position="930"/>
    </location>
</feature>
<dbReference type="InterPro" id="IPR019734">
    <property type="entry name" value="TPR_rpt"/>
</dbReference>
<accession>A0A0Q9X6X6</accession>
<dbReference type="GO" id="GO:0005929">
    <property type="term" value="C:cilium"/>
    <property type="evidence" value="ECO:0007669"/>
    <property type="project" value="GOC"/>
</dbReference>
<organism evidence="10 11">
    <name type="scientific">Drosophila mojavensis</name>
    <name type="common">Fruit fly</name>
    <dbReference type="NCBI Taxonomy" id="7230"/>
    <lineage>
        <taxon>Eukaryota</taxon>
        <taxon>Metazoa</taxon>
        <taxon>Ecdysozoa</taxon>
        <taxon>Arthropoda</taxon>
        <taxon>Hexapoda</taxon>
        <taxon>Insecta</taxon>
        <taxon>Pterygota</taxon>
        <taxon>Neoptera</taxon>
        <taxon>Endopterygota</taxon>
        <taxon>Diptera</taxon>
        <taxon>Brachycera</taxon>
        <taxon>Muscomorpha</taxon>
        <taxon>Ephydroidea</taxon>
        <taxon>Drosophilidae</taxon>
        <taxon>Drosophila</taxon>
    </lineage>
</organism>
<feature type="repeat" description="TPR" evidence="4">
    <location>
        <begin position="775"/>
        <end position="808"/>
    </location>
</feature>
<dbReference type="InterPro" id="IPR040364">
    <property type="entry name" value="TTC21A/TTC21B"/>
</dbReference>
<dbReference type="EMBL" id="CH933806">
    <property type="protein sequence ID" value="KRG00706.1"/>
    <property type="molecule type" value="Genomic_DNA"/>
</dbReference>
<dbReference type="InParanoid" id="A0A0Q9X6X6"/>
<gene>
    <name evidence="10" type="primary">Dmoj\GI25670</name>
    <name evidence="10" type="ORF">Dmoj_GI25670</name>
</gene>
<dbReference type="Gene3D" id="1.25.40.10">
    <property type="entry name" value="Tetratricopeptide repeat domain"/>
    <property type="match status" value="6"/>
</dbReference>
<dbReference type="Pfam" id="PF25063">
    <property type="entry name" value="ARM_TT21_C"/>
    <property type="match status" value="1"/>
</dbReference>
<feature type="domain" description="Tetratricopeptide repeat protein 21A/21B N-terminal ARM repeat" evidence="6">
    <location>
        <begin position="10"/>
        <end position="235"/>
    </location>
</feature>
<keyword evidence="11" id="KW-1185">Reference proteome</keyword>
<feature type="domain" description="Tetratricopeptide repeat protein 21A/21B C-terminal ARM" evidence="7">
    <location>
        <begin position="1119"/>
        <end position="1332"/>
    </location>
</feature>
<dbReference type="Pfam" id="PF25060">
    <property type="entry name" value="ARM_TT21_2nd"/>
    <property type="match status" value="1"/>
</dbReference>
<dbReference type="KEGG" id="dmo:Dmoj_GI25670"/>
<dbReference type="Pfam" id="PF25058">
    <property type="entry name" value="ARM_TT21"/>
    <property type="match status" value="1"/>
</dbReference>
<dbReference type="GO" id="GO:0035721">
    <property type="term" value="P:intraciliary retrograde transport"/>
    <property type="evidence" value="ECO:0007669"/>
    <property type="project" value="TreeGrafter"/>
</dbReference>